<evidence type="ECO:0000256" key="2">
    <source>
        <dbReference type="ARBA" id="ARBA00022475"/>
    </source>
</evidence>
<evidence type="ECO:0000313" key="10">
    <source>
        <dbReference type="EMBL" id="MBB5869584.1"/>
    </source>
</evidence>
<dbReference type="PANTHER" id="PTHR30572:SF4">
    <property type="entry name" value="ABC TRANSPORTER PERMEASE YTRF"/>
    <property type="match status" value="1"/>
</dbReference>
<dbReference type="GO" id="GO:0022857">
    <property type="term" value="F:transmembrane transporter activity"/>
    <property type="evidence" value="ECO:0007669"/>
    <property type="project" value="TreeGrafter"/>
</dbReference>
<organism evidence="10 11">
    <name type="scientific">Allocatelliglobosispora scoriae</name>
    <dbReference type="NCBI Taxonomy" id="643052"/>
    <lineage>
        <taxon>Bacteria</taxon>
        <taxon>Bacillati</taxon>
        <taxon>Actinomycetota</taxon>
        <taxon>Actinomycetes</taxon>
        <taxon>Micromonosporales</taxon>
        <taxon>Micromonosporaceae</taxon>
        <taxon>Allocatelliglobosispora</taxon>
    </lineage>
</organism>
<dbReference type="InterPro" id="IPR050250">
    <property type="entry name" value="Macrolide_Exporter_MacB"/>
</dbReference>
<comment type="caution">
    <text evidence="10">The sequence shown here is derived from an EMBL/GenBank/DDBJ whole genome shotgun (WGS) entry which is preliminary data.</text>
</comment>
<feature type="domain" description="MacB-like periplasmic core" evidence="9">
    <location>
        <begin position="493"/>
        <end position="692"/>
    </location>
</feature>
<evidence type="ECO:0000256" key="3">
    <source>
        <dbReference type="ARBA" id="ARBA00022692"/>
    </source>
</evidence>
<comment type="similarity">
    <text evidence="6">Belongs to the ABC-4 integral membrane protein family.</text>
</comment>
<reference evidence="10 11" key="1">
    <citation type="submission" date="2020-08" db="EMBL/GenBank/DDBJ databases">
        <title>Sequencing the genomes of 1000 actinobacteria strains.</title>
        <authorList>
            <person name="Klenk H.-P."/>
        </authorList>
    </citation>
    <scope>NUCLEOTIDE SEQUENCE [LARGE SCALE GENOMIC DNA]</scope>
    <source>
        <strain evidence="10 11">DSM 45362</strain>
    </source>
</reference>
<sequence>MTHPIIRLALAECRTNVTRLLLTAAAIIGGVGFLAGTLVYGDTASAAFYDDLARAARNVDVSVQTGWQGIGRLEPAYLDRVRGVPEVAHVDARRVEQLGLLGADGKLLTNFNRPGVGLSVPGDPTLAVFDLRTGRLPAAAGEVAVDKRTVEEQQFKVGDTVTVIGTDERTTKLTLVGILDFGINKRWSGLSVAVLTPAQLVDLTQSWGYAEIVATARPGVDEEELAAAIRAEIENRGRDVDIITGSELRHDLAVDAAKYVDGFLYVLVAFAIVALVVSGFVIINTFTILGALRARRLALLRCVGATKSQIYGMVLLESGVVGLAASAVGVLASLLMGWVLLTGREAVATEIPDHALVLKPATVAIALITGTVVTVLSALLPAWQASKVSPLGALGQSGTAELAAVRPGRRIIRILVAGGFALFGLALIAVAPPGFIAMPVVFAGGSALGAGVVIIAPLVAGRIVQWVGWLPGKIFGVPARLAATQSGRHPRRTAATAMALMIGVALMSTLTVLVATAQDQSKRELAENFPIDFQVSPIPARIGGPSPTLDPSVLADLRGHPGGEFAAVAAVRTREYVFADSERTDVWSVDQLAGKIRPEVTAGSLDGLAPGSVAIGRNLAASLDLGVGDSFELERSGRVTVVAVYDDGPTGAQVLLDWAQFTSDYGQGDADRALVDLKEGVTLEAGRAAVTAALAAHPLVRIDTQAERRDELSGKFSELMTIFGGLLAVSVLIAMFGISNNLALSVFERTRESSTLRALGLGRAQLRFALLTEAVLVALVGGGVGIVLGGGIGWFAARGLIDTYGHADPVIPWLDFGLYLGLAVVTAIIAALLPARRAARAPIIAGLAAE</sequence>
<feature type="domain" description="MacB-like periplasmic core" evidence="9">
    <location>
        <begin position="21"/>
        <end position="231"/>
    </location>
</feature>
<feature type="domain" description="ABC3 transporter permease C-terminal" evidence="8">
    <location>
        <begin position="726"/>
        <end position="842"/>
    </location>
</feature>
<dbReference type="RefSeq" id="WP_184836301.1">
    <property type="nucleotide sequence ID" value="NZ_JACHMN010000002.1"/>
</dbReference>
<evidence type="ECO:0000259" key="8">
    <source>
        <dbReference type="Pfam" id="PF02687"/>
    </source>
</evidence>
<keyword evidence="3 7" id="KW-0812">Transmembrane</keyword>
<dbReference type="Proteomes" id="UP000587527">
    <property type="component" value="Unassembled WGS sequence"/>
</dbReference>
<keyword evidence="2" id="KW-1003">Cell membrane</keyword>
<accession>A0A841BMU2</accession>
<feature type="transmembrane region" description="Helical" evidence="7">
    <location>
        <begin position="361"/>
        <end position="383"/>
    </location>
</feature>
<dbReference type="PANTHER" id="PTHR30572">
    <property type="entry name" value="MEMBRANE COMPONENT OF TRANSPORTER-RELATED"/>
    <property type="match status" value="1"/>
</dbReference>
<feature type="transmembrane region" description="Helical" evidence="7">
    <location>
        <begin position="436"/>
        <end position="460"/>
    </location>
</feature>
<feature type="transmembrane region" description="Helical" evidence="7">
    <location>
        <begin position="816"/>
        <end position="835"/>
    </location>
</feature>
<feature type="transmembrane region" description="Helical" evidence="7">
    <location>
        <begin position="263"/>
        <end position="292"/>
    </location>
</feature>
<feature type="domain" description="ABC3 transporter permease C-terminal" evidence="8">
    <location>
        <begin position="269"/>
        <end position="390"/>
    </location>
</feature>
<evidence type="ECO:0000313" key="11">
    <source>
        <dbReference type="Proteomes" id="UP000587527"/>
    </source>
</evidence>
<evidence type="ECO:0000256" key="5">
    <source>
        <dbReference type="ARBA" id="ARBA00023136"/>
    </source>
</evidence>
<dbReference type="AlphaFoldDB" id="A0A841BMU2"/>
<evidence type="ECO:0000256" key="1">
    <source>
        <dbReference type="ARBA" id="ARBA00004651"/>
    </source>
</evidence>
<feature type="transmembrane region" description="Helical" evidence="7">
    <location>
        <begin position="411"/>
        <end position="430"/>
    </location>
</feature>
<comment type="subcellular location">
    <subcellularLocation>
        <location evidence="1">Cell membrane</location>
        <topology evidence="1">Multi-pass membrane protein</topology>
    </subcellularLocation>
</comment>
<feature type="transmembrane region" description="Helical" evidence="7">
    <location>
        <begin position="722"/>
        <end position="747"/>
    </location>
</feature>
<feature type="transmembrane region" description="Helical" evidence="7">
    <location>
        <begin position="20"/>
        <end position="40"/>
    </location>
</feature>
<name>A0A841BMU2_9ACTN</name>
<dbReference type="Pfam" id="PF12704">
    <property type="entry name" value="MacB_PCD"/>
    <property type="match status" value="2"/>
</dbReference>
<feature type="transmembrane region" description="Helical" evidence="7">
    <location>
        <begin position="768"/>
        <end position="796"/>
    </location>
</feature>
<keyword evidence="11" id="KW-1185">Reference proteome</keyword>
<feature type="transmembrane region" description="Helical" evidence="7">
    <location>
        <begin position="494"/>
        <end position="515"/>
    </location>
</feature>
<feature type="transmembrane region" description="Helical" evidence="7">
    <location>
        <begin position="313"/>
        <end position="341"/>
    </location>
</feature>
<dbReference type="EMBL" id="JACHMN010000002">
    <property type="protein sequence ID" value="MBB5869584.1"/>
    <property type="molecule type" value="Genomic_DNA"/>
</dbReference>
<dbReference type="GO" id="GO:0005886">
    <property type="term" value="C:plasma membrane"/>
    <property type="evidence" value="ECO:0007669"/>
    <property type="project" value="UniProtKB-SubCell"/>
</dbReference>
<dbReference type="InterPro" id="IPR003838">
    <property type="entry name" value="ABC3_permease_C"/>
</dbReference>
<gene>
    <name evidence="10" type="ORF">F4553_002963</name>
</gene>
<keyword evidence="5 7" id="KW-0472">Membrane</keyword>
<proteinExistence type="inferred from homology"/>
<evidence type="ECO:0000259" key="9">
    <source>
        <dbReference type="Pfam" id="PF12704"/>
    </source>
</evidence>
<dbReference type="InterPro" id="IPR025857">
    <property type="entry name" value="MacB_PCD"/>
</dbReference>
<keyword evidence="4 7" id="KW-1133">Transmembrane helix</keyword>
<dbReference type="Pfam" id="PF02687">
    <property type="entry name" value="FtsX"/>
    <property type="match status" value="2"/>
</dbReference>
<evidence type="ECO:0000256" key="4">
    <source>
        <dbReference type="ARBA" id="ARBA00022989"/>
    </source>
</evidence>
<evidence type="ECO:0000256" key="6">
    <source>
        <dbReference type="ARBA" id="ARBA00038076"/>
    </source>
</evidence>
<protein>
    <submittedName>
        <fullName evidence="10">Putative ABC transport system permease protein</fullName>
    </submittedName>
</protein>
<evidence type="ECO:0000256" key="7">
    <source>
        <dbReference type="SAM" id="Phobius"/>
    </source>
</evidence>